<reference evidence="1" key="1">
    <citation type="submission" date="2017-03" db="EMBL/GenBank/DDBJ databases">
        <title>The mitochondrial genome of the carnivorous plant Utricularia reniformis (Lentibulariaceae): structure, comparative analysis and evolutionary landmarks.</title>
        <authorList>
            <person name="Silva S.R."/>
            <person name="Alvarenga D.O."/>
            <person name="Michael T.P."/>
            <person name="Miranda V.F.O."/>
            <person name="Varani A.M."/>
        </authorList>
    </citation>
    <scope>NUCLEOTIDE SEQUENCE</scope>
</reference>
<gene>
    <name evidence="1" type="ORF">AEK19_MT0255</name>
</gene>
<evidence type="ECO:0000313" key="1">
    <source>
        <dbReference type="EMBL" id="ART30532.1"/>
    </source>
</evidence>
<geneLocation type="mitochondrion" evidence="1"/>
<accession>A0A1Y0AZC2</accession>
<protein>
    <submittedName>
        <fullName evidence="1">Uncharacterized protein</fullName>
    </submittedName>
</protein>
<dbReference type="AlphaFoldDB" id="A0A1Y0AZC2"/>
<dbReference type="EMBL" id="KY774314">
    <property type="protein sequence ID" value="ART30532.1"/>
    <property type="molecule type" value="Genomic_DNA"/>
</dbReference>
<sequence>MKLCCRLLEMIKENKSYSLNKNQDFDLLYESFATPLGWCAPFLLPPKHFFLSLLQRSLSEKR</sequence>
<proteinExistence type="predicted"/>
<keyword evidence="1" id="KW-0496">Mitochondrion</keyword>
<name>A0A1Y0AZC2_9LAMI</name>
<organism evidence="1">
    <name type="scientific">Utricularia reniformis</name>
    <dbReference type="NCBI Taxonomy" id="192314"/>
    <lineage>
        <taxon>Eukaryota</taxon>
        <taxon>Viridiplantae</taxon>
        <taxon>Streptophyta</taxon>
        <taxon>Embryophyta</taxon>
        <taxon>Tracheophyta</taxon>
        <taxon>Spermatophyta</taxon>
        <taxon>Magnoliopsida</taxon>
        <taxon>eudicotyledons</taxon>
        <taxon>Gunneridae</taxon>
        <taxon>Pentapetalae</taxon>
        <taxon>asterids</taxon>
        <taxon>lamiids</taxon>
        <taxon>Lamiales</taxon>
        <taxon>Lentibulariaceae</taxon>
        <taxon>Utricularia</taxon>
    </lineage>
</organism>